<dbReference type="Pfam" id="PF02365">
    <property type="entry name" value="NAM"/>
    <property type="match status" value="1"/>
</dbReference>
<keyword evidence="2" id="KW-0238">DNA-binding</keyword>
<dbReference type="GO" id="GO:0003677">
    <property type="term" value="F:DNA binding"/>
    <property type="evidence" value="ECO:0007669"/>
    <property type="project" value="UniProtKB-KW"/>
</dbReference>
<dbReference type="InterPro" id="IPR036093">
    <property type="entry name" value="NAC_dom_sf"/>
</dbReference>
<evidence type="ECO:0000256" key="3">
    <source>
        <dbReference type="ARBA" id="ARBA00023163"/>
    </source>
</evidence>
<reference evidence="6" key="1">
    <citation type="submission" date="2023-05" db="EMBL/GenBank/DDBJ databases">
        <title>Nepenthes gracilis genome sequencing.</title>
        <authorList>
            <person name="Fukushima K."/>
        </authorList>
    </citation>
    <scope>NUCLEOTIDE SEQUENCE</scope>
    <source>
        <strain evidence="6">SING2019-196</strain>
    </source>
</reference>
<gene>
    <name evidence="6" type="ORF">Nepgr_029214</name>
</gene>
<protein>
    <recommendedName>
        <fullName evidence="5">NAC domain-containing protein</fullName>
    </recommendedName>
</protein>
<evidence type="ECO:0000256" key="2">
    <source>
        <dbReference type="ARBA" id="ARBA00023125"/>
    </source>
</evidence>
<dbReference type="SUPFAM" id="SSF101941">
    <property type="entry name" value="NAC domain"/>
    <property type="match status" value="1"/>
</dbReference>
<organism evidence="6 7">
    <name type="scientific">Nepenthes gracilis</name>
    <name type="common">Slender pitcher plant</name>
    <dbReference type="NCBI Taxonomy" id="150966"/>
    <lineage>
        <taxon>Eukaryota</taxon>
        <taxon>Viridiplantae</taxon>
        <taxon>Streptophyta</taxon>
        <taxon>Embryophyta</taxon>
        <taxon>Tracheophyta</taxon>
        <taxon>Spermatophyta</taxon>
        <taxon>Magnoliopsida</taxon>
        <taxon>eudicotyledons</taxon>
        <taxon>Gunneridae</taxon>
        <taxon>Pentapetalae</taxon>
        <taxon>Caryophyllales</taxon>
        <taxon>Nepenthaceae</taxon>
        <taxon>Nepenthes</taxon>
    </lineage>
</organism>
<name>A0AAD3TDR0_NEPGR</name>
<evidence type="ECO:0000313" key="7">
    <source>
        <dbReference type="Proteomes" id="UP001279734"/>
    </source>
</evidence>
<dbReference type="PANTHER" id="PTHR31744">
    <property type="entry name" value="PROTEIN CUP-SHAPED COTYLEDON 2-RELATED"/>
    <property type="match status" value="1"/>
</dbReference>
<dbReference type="InterPro" id="IPR003441">
    <property type="entry name" value="NAC-dom"/>
</dbReference>
<keyword evidence="7" id="KW-1185">Reference proteome</keyword>
<dbReference type="Proteomes" id="UP001279734">
    <property type="component" value="Unassembled WGS sequence"/>
</dbReference>
<feature type="domain" description="NAC" evidence="5">
    <location>
        <begin position="27"/>
        <end position="168"/>
    </location>
</feature>
<dbReference type="EMBL" id="BSYO01000032">
    <property type="protein sequence ID" value="GMH27371.1"/>
    <property type="molecule type" value="Genomic_DNA"/>
</dbReference>
<dbReference type="AlphaFoldDB" id="A0AAD3TDR0"/>
<evidence type="ECO:0000256" key="1">
    <source>
        <dbReference type="ARBA" id="ARBA00023015"/>
    </source>
</evidence>
<dbReference type="GO" id="GO:0006355">
    <property type="term" value="P:regulation of DNA-templated transcription"/>
    <property type="evidence" value="ECO:0007669"/>
    <property type="project" value="InterPro"/>
</dbReference>
<dbReference type="PANTHER" id="PTHR31744:SF86">
    <property type="entry name" value="PROTEIN CUP-SHAPED COTYLEDON 3"/>
    <property type="match status" value="1"/>
</dbReference>
<proteinExistence type="predicted"/>
<accession>A0AAD3TDR0</accession>
<evidence type="ECO:0000313" key="6">
    <source>
        <dbReference type="EMBL" id="GMH27371.1"/>
    </source>
</evidence>
<sequence length="273" mass="30840">MEDAIESEWKREVNDDDDELLQVMGGLPRALRFHPTDEELITFYIASKVVHGGFSGAGIAHVDLNRCQPWDLPGEGKIGRESVVFLQCGDGKYRTGMGTNRATGAGYSIGTGKDRGVHGHCDGVLLGMKMLMFYRGRGPGGVKTEWVMREYRLDGRFSCRHTCKHCHRQCLFPNYLRTLLSSFRSQNPQISRHYPNPAAFPTEWPPSPFSTTSFPTVNHRCCHLNNNYNYGNRPPLATSTHFKSVLSGQDYYYTSRKAHELPQAQQQYSIIST</sequence>
<keyword evidence="4" id="KW-0539">Nucleus</keyword>
<evidence type="ECO:0000259" key="5">
    <source>
        <dbReference type="PROSITE" id="PS51005"/>
    </source>
</evidence>
<dbReference type="Gene3D" id="2.170.150.80">
    <property type="entry name" value="NAC domain"/>
    <property type="match status" value="1"/>
</dbReference>
<keyword evidence="1" id="KW-0805">Transcription regulation</keyword>
<comment type="caution">
    <text evidence="6">The sequence shown here is derived from an EMBL/GenBank/DDBJ whole genome shotgun (WGS) entry which is preliminary data.</text>
</comment>
<keyword evidence="3" id="KW-0804">Transcription</keyword>
<dbReference type="PROSITE" id="PS51005">
    <property type="entry name" value="NAC"/>
    <property type="match status" value="1"/>
</dbReference>
<evidence type="ECO:0000256" key="4">
    <source>
        <dbReference type="ARBA" id="ARBA00023242"/>
    </source>
</evidence>